<gene>
    <name evidence="1" type="ORF">AFUS01_LOCUS16309</name>
</gene>
<proteinExistence type="predicted"/>
<protein>
    <submittedName>
        <fullName evidence="1">Uncharacterized protein</fullName>
    </submittedName>
</protein>
<reference evidence="1" key="1">
    <citation type="submission" date="2021-06" db="EMBL/GenBank/DDBJ databases">
        <authorList>
            <person name="Hodson N. C."/>
            <person name="Mongue J. A."/>
            <person name="Jaron S. K."/>
        </authorList>
    </citation>
    <scope>NUCLEOTIDE SEQUENCE</scope>
</reference>
<organism evidence="1 2">
    <name type="scientific">Allacma fusca</name>
    <dbReference type="NCBI Taxonomy" id="39272"/>
    <lineage>
        <taxon>Eukaryota</taxon>
        <taxon>Metazoa</taxon>
        <taxon>Ecdysozoa</taxon>
        <taxon>Arthropoda</taxon>
        <taxon>Hexapoda</taxon>
        <taxon>Collembola</taxon>
        <taxon>Symphypleona</taxon>
        <taxon>Sminthuridae</taxon>
        <taxon>Allacma</taxon>
    </lineage>
</organism>
<keyword evidence="2" id="KW-1185">Reference proteome</keyword>
<accession>A0A8J2K0R9</accession>
<comment type="caution">
    <text evidence="1">The sequence shown here is derived from an EMBL/GenBank/DDBJ whole genome shotgun (WGS) entry which is preliminary data.</text>
</comment>
<evidence type="ECO:0000313" key="1">
    <source>
        <dbReference type="EMBL" id="CAG7727468.1"/>
    </source>
</evidence>
<dbReference type="Proteomes" id="UP000708208">
    <property type="component" value="Unassembled WGS sequence"/>
</dbReference>
<name>A0A8J2K0R9_9HEXA</name>
<evidence type="ECO:0000313" key="2">
    <source>
        <dbReference type="Proteomes" id="UP000708208"/>
    </source>
</evidence>
<dbReference type="AlphaFoldDB" id="A0A8J2K0R9"/>
<sequence>LQNAHCLCQQGTPVPEDRQELL</sequence>
<feature type="non-terminal residue" evidence="1">
    <location>
        <position position="1"/>
    </location>
</feature>
<dbReference type="EMBL" id="CAJVCH010148923">
    <property type="protein sequence ID" value="CAG7727468.1"/>
    <property type="molecule type" value="Genomic_DNA"/>
</dbReference>